<dbReference type="Proteomes" id="UP000682733">
    <property type="component" value="Unassembled WGS sequence"/>
</dbReference>
<dbReference type="SUPFAM" id="SSF52317">
    <property type="entry name" value="Class I glutamine amidotransferase-like"/>
    <property type="match status" value="1"/>
</dbReference>
<evidence type="ECO:0000313" key="4">
    <source>
        <dbReference type="EMBL" id="CAF3648073.1"/>
    </source>
</evidence>
<dbReference type="Gene3D" id="3.40.50.880">
    <property type="match status" value="1"/>
</dbReference>
<dbReference type="EMBL" id="CAJOBA010000643">
    <property type="protein sequence ID" value="CAF3546893.1"/>
    <property type="molecule type" value="Genomic_DNA"/>
</dbReference>
<evidence type="ECO:0000313" key="2">
    <source>
        <dbReference type="EMBL" id="CAF0860414.1"/>
    </source>
</evidence>
<dbReference type="OrthoDB" id="543156at2759"/>
<dbReference type="PANTHER" id="PTHR10224:SF12">
    <property type="entry name" value="GLYOXALASE ELBB"/>
    <property type="match status" value="1"/>
</dbReference>
<evidence type="ECO:0000313" key="5">
    <source>
        <dbReference type="Proteomes" id="UP000663829"/>
    </source>
</evidence>
<accession>A0A813WPR8</accession>
<keyword evidence="5" id="KW-1185">Reference proteome</keyword>
<dbReference type="Proteomes" id="UP000677228">
    <property type="component" value="Unassembled WGS sequence"/>
</dbReference>
<dbReference type="EMBL" id="CAJNOQ010001014">
    <property type="protein sequence ID" value="CAF0860414.1"/>
    <property type="molecule type" value="Genomic_DNA"/>
</dbReference>
<proteinExistence type="predicted"/>
<organism evidence="2 5">
    <name type="scientific">Didymodactylos carnosus</name>
    <dbReference type="NCBI Taxonomy" id="1234261"/>
    <lineage>
        <taxon>Eukaryota</taxon>
        <taxon>Metazoa</taxon>
        <taxon>Spiralia</taxon>
        <taxon>Gnathifera</taxon>
        <taxon>Rotifera</taxon>
        <taxon>Eurotatoria</taxon>
        <taxon>Bdelloidea</taxon>
        <taxon>Philodinida</taxon>
        <taxon>Philodinidae</taxon>
        <taxon>Didymodactylos</taxon>
    </lineage>
</organism>
<name>A0A813WPR8_9BILA</name>
<protein>
    <submittedName>
        <fullName evidence="2">Uncharacterized protein</fullName>
    </submittedName>
</protein>
<gene>
    <name evidence="2" type="ORF">GPM918_LOCUS6556</name>
    <name evidence="1" type="ORF">OVA965_LOCUS2851</name>
    <name evidence="4" type="ORF">SRO942_LOCUS6556</name>
    <name evidence="3" type="ORF">TMI583_LOCUS2846</name>
</gene>
<dbReference type="NCBIfam" id="NF008747">
    <property type="entry name" value="PRK11780.1"/>
    <property type="match status" value="1"/>
</dbReference>
<sequence length="258" mass="28633">MLFVRTFLRNFSTTSTKFAPSSKQTQQRNVALILSGCGVYDGAEIHEASACLVHLSRHNINTTMFAPNIRQTQVINHLTGETMVEDRNVLTESARIARGKIHSLDELKTEQFQAIVIPGGFGSAKNLSTFAFDNDKMKINSTLETILKEFIRGLKPVGLCCISPIFLAKLLPGADITMGKLKNLTENEKKSVYPYTGAVLAAIQMGANHQECDVKEICVDEKHRFVTTPAFMKNAPFHEVYDGIGQMIAKLVELIEKQ</sequence>
<dbReference type="EMBL" id="CAJNOK010000644">
    <property type="protein sequence ID" value="CAF0766613.1"/>
    <property type="molecule type" value="Genomic_DNA"/>
</dbReference>
<dbReference type="Proteomes" id="UP000663829">
    <property type="component" value="Unassembled WGS sequence"/>
</dbReference>
<dbReference type="Proteomes" id="UP000681722">
    <property type="component" value="Unassembled WGS sequence"/>
</dbReference>
<dbReference type="AlphaFoldDB" id="A0A813WPR8"/>
<reference evidence="2" key="1">
    <citation type="submission" date="2021-02" db="EMBL/GenBank/DDBJ databases">
        <authorList>
            <person name="Nowell W R."/>
        </authorList>
    </citation>
    <scope>NUCLEOTIDE SEQUENCE</scope>
</reference>
<dbReference type="InterPro" id="IPR029062">
    <property type="entry name" value="Class_I_gatase-like"/>
</dbReference>
<dbReference type="PANTHER" id="PTHR10224">
    <property type="entry name" value="ES1 PROTEIN HOMOLOG, MITOCHONDRIAL"/>
    <property type="match status" value="1"/>
</dbReference>
<evidence type="ECO:0000313" key="1">
    <source>
        <dbReference type="EMBL" id="CAF0766613.1"/>
    </source>
</evidence>
<dbReference type="EMBL" id="CAJOBC010001014">
    <property type="protein sequence ID" value="CAF3648073.1"/>
    <property type="molecule type" value="Genomic_DNA"/>
</dbReference>
<comment type="caution">
    <text evidence="2">The sequence shown here is derived from an EMBL/GenBank/DDBJ whole genome shotgun (WGS) entry which is preliminary data.</text>
</comment>
<evidence type="ECO:0000313" key="3">
    <source>
        <dbReference type="EMBL" id="CAF3546893.1"/>
    </source>
</evidence>